<name>A0A367WS30_9PROT</name>
<dbReference type="AlphaFoldDB" id="A0A367WS30"/>
<proteinExistence type="predicted"/>
<protein>
    <submittedName>
        <fullName evidence="1">Uncharacterized protein</fullName>
    </submittedName>
</protein>
<evidence type="ECO:0000313" key="1">
    <source>
        <dbReference type="EMBL" id="RCK43252.1"/>
    </source>
</evidence>
<sequence>MRENALLGTVMLELINSSQLVKTSDYQAKSFPVFATPDDICQKPFVFSRDLRLTVSETSGTGQGFIECSVITAEPLKNGLLRSYGTKSAVDHYFAWWDRWNRDQVDKLYLGHELLELQVLKYELELTLGRVLLEPAYELVQ</sequence>
<reference evidence="1 2" key="1">
    <citation type="submission" date="2014-07" db="EMBL/GenBank/DDBJ databases">
        <title>Draft genome sequence of Thalassospira profundimaris PR54-5.</title>
        <authorList>
            <person name="Lai Q."/>
            <person name="Shao Z."/>
        </authorList>
    </citation>
    <scope>NUCLEOTIDE SEQUENCE [LARGE SCALE GENOMIC DNA]</scope>
    <source>
        <strain evidence="1 2">PR54-5</strain>
    </source>
</reference>
<dbReference type="EMBL" id="JPWI01000015">
    <property type="protein sequence ID" value="RCK43252.1"/>
    <property type="molecule type" value="Genomic_DNA"/>
</dbReference>
<gene>
    <name evidence="1" type="ORF">TH30_19765</name>
</gene>
<accession>A0A367WS30</accession>
<comment type="caution">
    <text evidence="1">The sequence shown here is derived from an EMBL/GenBank/DDBJ whole genome shotgun (WGS) entry which is preliminary data.</text>
</comment>
<dbReference type="Proteomes" id="UP000252255">
    <property type="component" value="Unassembled WGS sequence"/>
</dbReference>
<organism evidence="1 2">
    <name type="scientific">Thalassospira profundimaris</name>
    <dbReference type="NCBI Taxonomy" id="502049"/>
    <lineage>
        <taxon>Bacteria</taxon>
        <taxon>Pseudomonadati</taxon>
        <taxon>Pseudomonadota</taxon>
        <taxon>Alphaproteobacteria</taxon>
        <taxon>Rhodospirillales</taxon>
        <taxon>Thalassospiraceae</taxon>
        <taxon>Thalassospira</taxon>
    </lineage>
</organism>
<evidence type="ECO:0000313" key="2">
    <source>
        <dbReference type="Proteomes" id="UP000252255"/>
    </source>
</evidence>